<reference evidence="1 2" key="1">
    <citation type="submission" date="2019-03" db="EMBL/GenBank/DDBJ databases">
        <title>The genome sequence of a newly discovered highly antifungal drug resistant Aspergillus species, Aspergillus tanneri NIH 1004.</title>
        <authorList>
            <person name="Mounaud S."/>
            <person name="Singh I."/>
            <person name="Joardar V."/>
            <person name="Pakala S."/>
            <person name="Pakala S."/>
            <person name="Venepally P."/>
            <person name="Hoover J."/>
            <person name="Nierman W."/>
            <person name="Chung J."/>
            <person name="Losada L."/>
        </authorList>
    </citation>
    <scope>NUCLEOTIDE SEQUENCE [LARGE SCALE GENOMIC DNA]</scope>
    <source>
        <strain evidence="1 2">NIH1004</strain>
    </source>
</reference>
<accession>A0A4S3JEE7</accession>
<gene>
    <name evidence="1" type="ORF">EYZ11_006875</name>
</gene>
<dbReference type="Proteomes" id="UP000308092">
    <property type="component" value="Unassembled WGS sequence"/>
</dbReference>
<protein>
    <submittedName>
        <fullName evidence="1">Uncharacterized protein</fullName>
    </submittedName>
</protein>
<organism evidence="1 2">
    <name type="scientific">Aspergillus tanneri</name>
    <dbReference type="NCBI Taxonomy" id="1220188"/>
    <lineage>
        <taxon>Eukaryota</taxon>
        <taxon>Fungi</taxon>
        <taxon>Dikarya</taxon>
        <taxon>Ascomycota</taxon>
        <taxon>Pezizomycotina</taxon>
        <taxon>Eurotiomycetes</taxon>
        <taxon>Eurotiomycetidae</taxon>
        <taxon>Eurotiales</taxon>
        <taxon>Aspergillaceae</taxon>
        <taxon>Aspergillus</taxon>
        <taxon>Aspergillus subgen. Circumdati</taxon>
    </lineage>
</organism>
<sequence length="41" mass="4207">MIVGTAPAQANGAGLDGQQWGTGGSYILGDEDINSDYLNVH</sequence>
<dbReference type="VEuPathDB" id="FungiDB:EYZ11_006875"/>
<dbReference type="EMBL" id="SOSA01000252">
    <property type="protein sequence ID" value="THC93663.1"/>
    <property type="molecule type" value="Genomic_DNA"/>
</dbReference>
<keyword evidence="2" id="KW-1185">Reference proteome</keyword>
<comment type="caution">
    <text evidence="1">The sequence shown here is derived from an EMBL/GenBank/DDBJ whole genome shotgun (WGS) entry which is preliminary data.</text>
</comment>
<evidence type="ECO:0000313" key="1">
    <source>
        <dbReference type="EMBL" id="THC93663.1"/>
    </source>
</evidence>
<name>A0A4S3JEE7_9EURO</name>
<dbReference type="AlphaFoldDB" id="A0A4S3JEE7"/>
<evidence type="ECO:0000313" key="2">
    <source>
        <dbReference type="Proteomes" id="UP000308092"/>
    </source>
</evidence>
<proteinExistence type="predicted"/>